<dbReference type="VEuPathDB" id="CryptoDB:GNI_088990"/>
<organism evidence="4 5">
    <name type="scientific">Gregarina niphandrodes</name>
    <name type="common">Septate eugregarine</name>
    <dbReference type="NCBI Taxonomy" id="110365"/>
    <lineage>
        <taxon>Eukaryota</taxon>
        <taxon>Sar</taxon>
        <taxon>Alveolata</taxon>
        <taxon>Apicomplexa</taxon>
        <taxon>Conoidasida</taxon>
        <taxon>Gregarinasina</taxon>
        <taxon>Eugregarinorida</taxon>
        <taxon>Gregarinidae</taxon>
        <taxon>Gregarina</taxon>
    </lineage>
</organism>
<dbReference type="eggNOG" id="KOG1546">
    <property type="taxonomic scope" value="Eukaryota"/>
</dbReference>
<dbReference type="GeneID" id="22913172"/>
<dbReference type="GO" id="GO:0006508">
    <property type="term" value="P:proteolysis"/>
    <property type="evidence" value="ECO:0007669"/>
    <property type="project" value="UniProtKB-KW"/>
</dbReference>
<feature type="coiled-coil region" evidence="2">
    <location>
        <begin position="54"/>
        <end position="81"/>
    </location>
</feature>
<dbReference type="GO" id="GO:0005737">
    <property type="term" value="C:cytoplasm"/>
    <property type="evidence" value="ECO:0007669"/>
    <property type="project" value="TreeGrafter"/>
</dbReference>
<evidence type="ECO:0000259" key="3">
    <source>
        <dbReference type="Pfam" id="PF00656"/>
    </source>
</evidence>
<dbReference type="OMA" id="THAYMIC"/>
<gene>
    <name evidence="4" type="ORF">GNI_088990</name>
</gene>
<evidence type="ECO:0000313" key="4">
    <source>
        <dbReference type="EMBL" id="EZG61399.1"/>
    </source>
</evidence>
<comment type="similarity">
    <text evidence="1">Belongs to the peptidase C14B family.</text>
</comment>
<dbReference type="GO" id="GO:0004197">
    <property type="term" value="F:cysteine-type endopeptidase activity"/>
    <property type="evidence" value="ECO:0007669"/>
    <property type="project" value="InterPro"/>
</dbReference>
<keyword evidence="2" id="KW-0175">Coiled coil</keyword>
<feature type="domain" description="Peptidase C14 caspase" evidence="3">
    <location>
        <begin position="11"/>
        <end position="262"/>
    </location>
</feature>
<dbReference type="PANTHER" id="PTHR48104:SF30">
    <property type="entry name" value="METACASPASE-1"/>
    <property type="match status" value="1"/>
</dbReference>
<dbReference type="RefSeq" id="XP_011130759.1">
    <property type="nucleotide sequence ID" value="XM_011132457.1"/>
</dbReference>
<proteinExistence type="inferred from homology"/>
<evidence type="ECO:0000313" key="5">
    <source>
        <dbReference type="Proteomes" id="UP000019763"/>
    </source>
</evidence>
<dbReference type="OrthoDB" id="343892at2759"/>
<keyword evidence="5" id="KW-1185">Reference proteome</keyword>
<dbReference type="Gene3D" id="3.40.50.12660">
    <property type="match status" value="1"/>
</dbReference>
<dbReference type="InterPro" id="IPR050452">
    <property type="entry name" value="Metacaspase"/>
</dbReference>
<dbReference type="AlphaFoldDB" id="A0A023B5P8"/>
<name>A0A023B5P8_GRENI</name>
<dbReference type="InterPro" id="IPR011600">
    <property type="entry name" value="Pept_C14_caspase"/>
</dbReference>
<protein>
    <submittedName>
        <fullName evidence="4">ICE-like protease (Caspase) p20 domain protein</fullName>
    </submittedName>
</protein>
<dbReference type="PANTHER" id="PTHR48104">
    <property type="entry name" value="METACASPASE-4"/>
    <property type="match status" value="1"/>
</dbReference>
<comment type="caution">
    <text evidence="4">The sequence shown here is derived from an EMBL/GenBank/DDBJ whole genome shotgun (WGS) entry which is preliminary data.</text>
</comment>
<reference evidence="4" key="1">
    <citation type="submission" date="2013-12" db="EMBL/GenBank/DDBJ databases">
        <authorList>
            <person name="Omoto C.K."/>
            <person name="Sibley D."/>
            <person name="Venepally P."/>
            <person name="Hadjithomas M."/>
            <person name="Karamycheva S."/>
            <person name="Brunk B."/>
            <person name="Roos D."/>
            <person name="Caler E."/>
            <person name="Lorenzi H."/>
        </authorList>
    </citation>
    <scope>NUCLEOTIDE SEQUENCE</scope>
</reference>
<accession>A0A023B5P8</accession>
<evidence type="ECO:0000256" key="1">
    <source>
        <dbReference type="ARBA" id="ARBA00009005"/>
    </source>
</evidence>
<dbReference type="Proteomes" id="UP000019763">
    <property type="component" value="Unassembled WGS sequence"/>
</dbReference>
<evidence type="ECO:0000256" key="2">
    <source>
        <dbReference type="SAM" id="Coils"/>
    </source>
</evidence>
<dbReference type="Pfam" id="PF00656">
    <property type="entry name" value="Peptidase_C14"/>
    <property type="match status" value="1"/>
</dbReference>
<sequence>MSLAPPPPPYRRRAVVVGINYTSCGEIALRGCANDAYAFALALVNLWHFDPRDILLLTDDEAEYEDNKDNYKDKSARQRQKPFRSNILQGLKWLTGGVHPGDVLVFYFAGHGLQIDNLSGWEGEGFDEAILPLDCTHQQGDVNAISSVCLRNHFLSVSDRVQLTIFLDCAGGQSSLDVSGGNKWTFIKGVVQKGIWPLTDPTDKMHRARYDSRVWTHHTMKAKGVRPRYVPGVEVNDTNELSDVQTRFKKGGGEKTHAYMICGAPFSEVPVEAHCPALKIRGCDSRGVFSKDCVTVKGTHVYHGAFTWALIRAFHDCARNNIHRRATYNLLSERVLYHIKDLMQK</sequence>
<dbReference type="EMBL" id="AFNH02000668">
    <property type="protein sequence ID" value="EZG61399.1"/>
    <property type="molecule type" value="Genomic_DNA"/>
</dbReference>